<evidence type="ECO:0000313" key="2">
    <source>
        <dbReference type="Proteomes" id="UP000694422"/>
    </source>
</evidence>
<organism evidence="1 2">
    <name type="scientific">Spermophilus dauricus</name>
    <name type="common">Daurian ground squirrel</name>
    <dbReference type="NCBI Taxonomy" id="99837"/>
    <lineage>
        <taxon>Eukaryota</taxon>
        <taxon>Metazoa</taxon>
        <taxon>Chordata</taxon>
        <taxon>Craniata</taxon>
        <taxon>Vertebrata</taxon>
        <taxon>Euteleostomi</taxon>
        <taxon>Mammalia</taxon>
        <taxon>Eutheria</taxon>
        <taxon>Euarchontoglires</taxon>
        <taxon>Glires</taxon>
        <taxon>Rodentia</taxon>
        <taxon>Sciuromorpha</taxon>
        <taxon>Sciuridae</taxon>
        <taxon>Xerinae</taxon>
        <taxon>Marmotini</taxon>
        <taxon>Spermophilus</taxon>
    </lineage>
</organism>
<proteinExistence type="predicted"/>
<protein>
    <submittedName>
        <fullName evidence="1">Uncharacterized protein</fullName>
    </submittedName>
</protein>
<evidence type="ECO:0000313" key="1">
    <source>
        <dbReference type="Ensembl" id="ENSSDAP00000009217.1"/>
    </source>
</evidence>
<sequence length="63" mass="7001">HEGFASLLASPLIPLILSASRRPLSTSPPSRAFAKELFLGKIEKWILRKLTGRGKSRTTPWKS</sequence>
<reference evidence="1" key="1">
    <citation type="submission" date="2025-08" db="UniProtKB">
        <authorList>
            <consortium name="Ensembl"/>
        </authorList>
    </citation>
    <scope>IDENTIFICATION</scope>
</reference>
<dbReference type="AlphaFoldDB" id="A0A8C9UMU2"/>
<reference evidence="1" key="2">
    <citation type="submission" date="2025-09" db="UniProtKB">
        <authorList>
            <consortium name="Ensembl"/>
        </authorList>
    </citation>
    <scope>IDENTIFICATION</scope>
</reference>
<accession>A0A8C9UMU2</accession>
<dbReference type="Proteomes" id="UP000694422">
    <property type="component" value="Unplaced"/>
</dbReference>
<dbReference type="Ensembl" id="ENSSDAT00000010476.1">
    <property type="protein sequence ID" value="ENSSDAP00000009217.1"/>
    <property type="gene ID" value="ENSSDAG00000008397.1"/>
</dbReference>
<keyword evidence="2" id="KW-1185">Reference proteome</keyword>
<name>A0A8C9UMU2_SPEDA</name>